<protein>
    <recommendedName>
        <fullName evidence="4">Aegyptin/gSG7 salivary protein-like four-helix bundle domain-containing protein</fullName>
    </recommendedName>
</protein>
<dbReference type="AlphaFoldDB" id="Q66TZ2"/>
<sequence length="160" mass="18244">EFIEFILIMKIPSLLILAFFLSLYITSSSARRKHHRHLKRIEAANDCPAKNSGVYQKVCKQLQKYYVLTPDDKLGSYLKGGLQEAANRVLTPVSKSDKITFDIVQNCLKNFQVMINSHNKEALRKYRECKKQCSAEVGRAFSSELDKTGVRIAECLNESL</sequence>
<evidence type="ECO:0000256" key="3">
    <source>
        <dbReference type="SAM" id="Phobius"/>
    </source>
</evidence>
<feature type="transmembrane region" description="Helical" evidence="3">
    <location>
        <begin position="6"/>
        <end position="26"/>
    </location>
</feature>
<name>Q66TZ2_CULSO</name>
<feature type="domain" description="Aegyptin/gSG7 salivary protein-like four-helix bundle" evidence="4">
    <location>
        <begin position="54"/>
        <end position="156"/>
    </location>
</feature>
<organism evidence="5">
    <name type="scientific">Culicoides sonorensis</name>
    <name type="common">Biting midge</name>
    <dbReference type="NCBI Taxonomy" id="179676"/>
    <lineage>
        <taxon>Eukaryota</taxon>
        <taxon>Metazoa</taxon>
        <taxon>Ecdysozoa</taxon>
        <taxon>Arthropoda</taxon>
        <taxon>Hexapoda</taxon>
        <taxon>Insecta</taxon>
        <taxon>Pterygota</taxon>
        <taxon>Neoptera</taxon>
        <taxon>Endopterygota</taxon>
        <taxon>Diptera</taxon>
        <taxon>Nematocera</taxon>
        <taxon>Chironomoidea</taxon>
        <taxon>Ceratopogonidae</taxon>
        <taxon>Ceratopogoninae</taxon>
        <taxon>Culicoides</taxon>
        <taxon>Monoculicoides</taxon>
    </lineage>
</organism>
<evidence type="ECO:0000313" key="5">
    <source>
        <dbReference type="EMBL" id="AAU06540.1"/>
    </source>
</evidence>
<dbReference type="EMBL" id="AY603632">
    <property type="protein sequence ID" value="AAU06540.1"/>
    <property type="molecule type" value="mRNA"/>
</dbReference>
<evidence type="ECO:0000256" key="1">
    <source>
        <dbReference type="ARBA" id="ARBA00004613"/>
    </source>
</evidence>
<accession>Q66TZ2</accession>
<evidence type="ECO:0000256" key="2">
    <source>
        <dbReference type="ARBA" id="ARBA00022525"/>
    </source>
</evidence>
<dbReference type="InterPro" id="IPR056799">
    <property type="entry name" value="ALL3/gSG7_salivary-like_helix"/>
</dbReference>
<reference evidence="5" key="1">
    <citation type="journal article" date="2005" name="Insect Mol. Biol.">
        <title>Midgut and salivary gland transcriptomes of the arbovirus vector Culicoides sonorensis (Diptera: Ceratopogonidae).</title>
        <authorList>
            <person name="Campbell C.L."/>
            <person name="Vandyke K.A."/>
            <person name="Letchworth G.J."/>
            <person name="Drolet B.S."/>
            <person name="Hanekamp T."/>
            <person name="Wilson W.C."/>
        </authorList>
    </citation>
    <scope>NUCLEOTIDE SEQUENCE</scope>
</reference>
<keyword evidence="2" id="KW-0964">Secreted</keyword>
<feature type="non-terminal residue" evidence="5">
    <location>
        <position position="1"/>
    </location>
</feature>
<keyword evidence="3" id="KW-0812">Transmembrane</keyword>
<proteinExistence type="evidence at transcript level"/>
<comment type="subcellular location">
    <subcellularLocation>
        <location evidence="1">Secreted</location>
    </subcellularLocation>
</comment>
<keyword evidence="3" id="KW-0472">Membrane</keyword>
<dbReference type="Pfam" id="PF25001">
    <property type="entry name" value="Aegyptin_C"/>
    <property type="match status" value="1"/>
</dbReference>
<keyword evidence="3" id="KW-1133">Transmembrane helix</keyword>
<dbReference type="GO" id="GO:0005576">
    <property type="term" value="C:extracellular region"/>
    <property type="evidence" value="ECO:0007669"/>
    <property type="project" value="UniProtKB-SubCell"/>
</dbReference>
<evidence type="ECO:0000259" key="4">
    <source>
        <dbReference type="Pfam" id="PF25001"/>
    </source>
</evidence>